<evidence type="ECO:0000313" key="4">
    <source>
        <dbReference type="Proteomes" id="UP000366051"/>
    </source>
</evidence>
<name>A0A5Q2MX74_9FIRM</name>
<dbReference type="InterPro" id="IPR009926">
    <property type="entry name" value="T3SS_YcgR_PilZN"/>
</dbReference>
<evidence type="ECO:0000313" key="3">
    <source>
        <dbReference type="EMBL" id="QGG47254.1"/>
    </source>
</evidence>
<dbReference type="InterPro" id="IPR009875">
    <property type="entry name" value="PilZ_domain"/>
</dbReference>
<organism evidence="3 4">
    <name type="scientific">Heliorestis convoluta</name>
    <dbReference type="NCBI Taxonomy" id="356322"/>
    <lineage>
        <taxon>Bacteria</taxon>
        <taxon>Bacillati</taxon>
        <taxon>Bacillota</taxon>
        <taxon>Clostridia</taxon>
        <taxon>Eubacteriales</taxon>
        <taxon>Heliobacteriaceae</taxon>
        <taxon>Heliorestis</taxon>
    </lineage>
</organism>
<dbReference type="KEGG" id="hcv:FTV88_1107"/>
<evidence type="ECO:0000259" key="2">
    <source>
        <dbReference type="Pfam" id="PF12945"/>
    </source>
</evidence>
<dbReference type="AlphaFoldDB" id="A0A5Q2MX74"/>
<keyword evidence="4" id="KW-1185">Reference proteome</keyword>
<accession>A0A5Q2MX74</accession>
<proteinExistence type="predicted"/>
<dbReference type="GO" id="GO:0035438">
    <property type="term" value="F:cyclic-di-GMP binding"/>
    <property type="evidence" value="ECO:0007669"/>
    <property type="project" value="InterPro"/>
</dbReference>
<gene>
    <name evidence="3" type="ORF">FTV88_1107</name>
</gene>
<dbReference type="Pfam" id="PF07238">
    <property type="entry name" value="PilZ"/>
    <property type="match status" value="1"/>
</dbReference>
<dbReference type="Proteomes" id="UP000366051">
    <property type="component" value="Chromosome"/>
</dbReference>
<dbReference type="Pfam" id="PF12945">
    <property type="entry name" value="PilZNR"/>
    <property type="match status" value="1"/>
</dbReference>
<sequence length="219" mass="25742">MSVEKLKVNDLIQILIPPGSIFSGHHKSRVEDIGEDKILLALPFKEGQPIPMHVGDPVIFYKITSHGIYVYQSIIQERQSQPLPIITVERPKKIDKVQRRNFYRFPVFMKTVYAKQEDEKDPCDWTWKACTIKNISAGGLLVLVNDEFQKNDKLLIEVPLLQERLRLQAFVKRVFLERVERQAYYLLGLEFIEPSRMEQEKIIQFIFARQREMRSQGLQ</sequence>
<dbReference type="EMBL" id="CP045875">
    <property type="protein sequence ID" value="QGG47254.1"/>
    <property type="molecule type" value="Genomic_DNA"/>
</dbReference>
<feature type="domain" description="PilZ" evidence="1">
    <location>
        <begin position="98"/>
        <end position="208"/>
    </location>
</feature>
<protein>
    <submittedName>
        <fullName evidence="3">Type iv pilus assembly protein PilZ</fullName>
    </submittedName>
</protein>
<dbReference type="RefSeq" id="WP_153724672.1">
    <property type="nucleotide sequence ID" value="NZ_CP045875.1"/>
</dbReference>
<reference evidence="4" key="1">
    <citation type="submission" date="2019-11" db="EMBL/GenBank/DDBJ databases">
        <title>Genome sequence of Heliorestis convoluta strain HH, an alkaliphilic and minimalistic phototrophic bacterium from a soda lake in Egypt.</title>
        <authorList>
            <person name="Dewey E.D."/>
            <person name="Stokes L.M."/>
            <person name="Burchell B.M."/>
            <person name="Shaffer K.N."/>
            <person name="Huntington A.M."/>
            <person name="Baker J.M."/>
            <person name="Nadendla S."/>
            <person name="Giglio M.G."/>
            <person name="Touchman J.W."/>
            <person name="Blankenship R.E."/>
            <person name="Madigan M.T."/>
            <person name="Sattley W.M."/>
        </authorList>
    </citation>
    <scope>NUCLEOTIDE SEQUENCE [LARGE SCALE GENOMIC DNA]</scope>
    <source>
        <strain evidence="4">HH</strain>
    </source>
</reference>
<evidence type="ECO:0000259" key="1">
    <source>
        <dbReference type="Pfam" id="PF07238"/>
    </source>
</evidence>
<dbReference type="SUPFAM" id="SSF141371">
    <property type="entry name" value="PilZ domain-like"/>
    <property type="match status" value="1"/>
</dbReference>
<dbReference type="OrthoDB" id="3493at2"/>
<dbReference type="Gene3D" id="2.40.10.220">
    <property type="entry name" value="predicted glycosyltransferase like domains"/>
    <property type="match status" value="1"/>
</dbReference>
<feature type="domain" description="Type III secretion system flagellar brake protein YcgR PilZN" evidence="2">
    <location>
        <begin position="7"/>
        <end position="91"/>
    </location>
</feature>